<dbReference type="KEGG" id="lpan:LPMP_170770"/>
<dbReference type="OrthoDB" id="414463at2759"/>
<name>A0A088RMQ2_LEIPA</name>
<gene>
    <name evidence="2" type="ORF">LPMP_170770</name>
</gene>
<keyword evidence="3" id="KW-1185">Reference proteome</keyword>
<dbReference type="PANTHER" id="PTHR31223">
    <property type="entry name" value="LOG FAMILY PROTEIN YJL055W"/>
    <property type="match status" value="1"/>
</dbReference>
<evidence type="ECO:0000313" key="2">
    <source>
        <dbReference type="EMBL" id="AIN97115.1"/>
    </source>
</evidence>
<dbReference type="Gene3D" id="3.30.70.100">
    <property type="match status" value="1"/>
</dbReference>
<dbReference type="PROSITE" id="PS51725">
    <property type="entry name" value="ABM"/>
    <property type="match status" value="1"/>
</dbReference>
<dbReference type="SUPFAM" id="SSF102405">
    <property type="entry name" value="MCP/YpsA-like"/>
    <property type="match status" value="1"/>
</dbReference>
<dbReference type="VEuPathDB" id="TriTrypDB:LPAL13_170013700"/>
<dbReference type="Pfam" id="PF03641">
    <property type="entry name" value="Lysine_decarbox"/>
    <property type="match status" value="1"/>
</dbReference>
<evidence type="ECO:0000259" key="1">
    <source>
        <dbReference type="PROSITE" id="PS51725"/>
    </source>
</evidence>
<dbReference type="GO" id="GO:0005829">
    <property type="term" value="C:cytosol"/>
    <property type="evidence" value="ECO:0007669"/>
    <property type="project" value="TreeGrafter"/>
</dbReference>
<dbReference type="NCBIfam" id="TIGR00730">
    <property type="entry name" value="Rossman fold protein, TIGR00730 family"/>
    <property type="match status" value="1"/>
</dbReference>
<organism evidence="2 3">
    <name type="scientific">Leishmania panamensis</name>
    <dbReference type="NCBI Taxonomy" id="5679"/>
    <lineage>
        <taxon>Eukaryota</taxon>
        <taxon>Discoba</taxon>
        <taxon>Euglenozoa</taxon>
        <taxon>Kinetoplastea</taxon>
        <taxon>Metakinetoplastina</taxon>
        <taxon>Trypanosomatida</taxon>
        <taxon>Trypanosomatidae</taxon>
        <taxon>Leishmaniinae</taxon>
        <taxon>Leishmania</taxon>
        <taxon>Leishmania guyanensis species complex</taxon>
    </lineage>
</organism>
<dbReference type="AlphaFoldDB" id="A0A088RMQ2"/>
<dbReference type="eggNOG" id="ENOG502S4XW">
    <property type="taxonomic scope" value="Eukaryota"/>
</dbReference>
<dbReference type="GO" id="GO:0009691">
    <property type="term" value="P:cytokinin biosynthetic process"/>
    <property type="evidence" value="ECO:0007669"/>
    <property type="project" value="InterPro"/>
</dbReference>
<reference evidence="2 3" key="1">
    <citation type="journal article" date="2015" name="Sci. Rep.">
        <title>The genome of Leishmania panamensis: insights into genomics of the L. (Viannia) subgenus.</title>
        <authorList>
            <person name="Llanes A."/>
            <person name="Restrepo C.M."/>
            <person name="Vecchio G.D."/>
            <person name="Anguizola F.J."/>
            <person name="Lleonart R."/>
        </authorList>
    </citation>
    <scope>NUCLEOTIDE SEQUENCE [LARGE SCALE GENOMIC DNA]</scope>
    <source>
        <strain evidence="2 3">MHOM/PA/94/PSC-1</strain>
    </source>
</reference>
<evidence type="ECO:0000313" key="3">
    <source>
        <dbReference type="Proteomes" id="UP000063063"/>
    </source>
</evidence>
<dbReference type="Pfam" id="PF03992">
    <property type="entry name" value="ABM"/>
    <property type="match status" value="1"/>
</dbReference>
<feature type="domain" description="ABM" evidence="1">
    <location>
        <begin position="3"/>
        <end position="98"/>
    </location>
</feature>
<dbReference type="Proteomes" id="UP000063063">
    <property type="component" value="Chromosome 17"/>
</dbReference>
<protein>
    <submittedName>
        <fullName evidence="2">Lysine decarboxylase-like protein, putative</fullName>
    </submittedName>
</protein>
<dbReference type="EMBL" id="CP009386">
    <property type="protein sequence ID" value="AIN97115.1"/>
    <property type="molecule type" value="Genomic_DNA"/>
</dbReference>
<dbReference type="InterPro" id="IPR005269">
    <property type="entry name" value="LOG"/>
</dbReference>
<dbReference type="SUPFAM" id="SSF54909">
    <property type="entry name" value="Dimeric alpha+beta barrel"/>
    <property type="match status" value="1"/>
</dbReference>
<dbReference type="PANTHER" id="PTHR31223:SF70">
    <property type="entry name" value="LOG FAMILY PROTEIN YJL055W"/>
    <property type="match status" value="1"/>
</dbReference>
<accession>A0A088RMQ2</accession>
<dbReference type="InterPro" id="IPR011008">
    <property type="entry name" value="Dimeric_a/b-barrel"/>
</dbReference>
<dbReference type="InterPro" id="IPR007138">
    <property type="entry name" value="ABM_dom"/>
</dbReference>
<dbReference type="Gene3D" id="3.40.50.450">
    <property type="match status" value="1"/>
</dbReference>
<dbReference type="GO" id="GO:0016799">
    <property type="term" value="F:hydrolase activity, hydrolyzing N-glycosyl compounds"/>
    <property type="evidence" value="ECO:0007669"/>
    <property type="project" value="TreeGrafter"/>
</dbReference>
<proteinExistence type="predicted"/>
<dbReference type="GeneID" id="22573820"/>
<dbReference type="VEuPathDB" id="TriTrypDB:LPMP_170770"/>
<sequence length="322" mass="35442">MVVAAVFTIKLRNDEAEQQFLDAFAPLQQHAVWNEPGTLTYELHQVFENGQPVPHQYLVLERYSSMRDFEEIHMKSAPLQNLFKAVAGIAVEEQKLTLCSKATSQPAIDRKPQVWPDKAIDDPLLQKGVLVFGGARSGNKPTYTQEAKALAKYIVEVAKQPVIYGGGTVGVMGELAKEAQALNGKVISVIPNALSEREVSGSMIGDRIYMTATMSERKSIMFAHANTVVALPGGVGTFDELLEVITLFQLNAYRPKIGLVNVEGFFEVFIALLKHLIAEGFLEEKVLGFLVIRPTATEVMEALKSFTPPPSPAFTLTWPSRP</sequence>
<dbReference type="InterPro" id="IPR031100">
    <property type="entry name" value="LOG_fam"/>
</dbReference>
<dbReference type="RefSeq" id="XP_010697768.1">
    <property type="nucleotide sequence ID" value="XM_010699466.1"/>
</dbReference>